<dbReference type="GO" id="GO:0007399">
    <property type="term" value="P:nervous system development"/>
    <property type="evidence" value="ECO:0007669"/>
    <property type="project" value="TreeGrafter"/>
</dbReference>
<evidence type="ECO:0000313" key="3">
    <source>
        <dbReference type="Proteomes" id="UP001046870"/>
    </source>
</evidence>
<feature type="transmembrane region" description="Helical" evidence="1">
    <location>
        <begin position="120"/>
        <end position="142"/>
    </location>
</feature>
<organism evidence="2 3">
    <name type="scientific">Megalops atlanticus</name>
    <name type="common">Tarpon</name>
    <name type="synonym">Clupea gigantea</name>
    <dbReference type="NCBI Taxonomy" id="7932"/>
    <lineage>
        <taxon>Eukaryota</taxon>
        <taxon>Metazoa</taxon>
        <taxon>Chordata</taxon>
        <taxon>Craniata</taxon>
        <taxon>Vertebrata</taxon>
        <taxon>Euteleostomi</taxon>
        <taxon>Actinopterygii</taxon>
        <taxon>Neopterygii</taxon>
        <taxon>Teleostei</taxon>
        <taxon>Elopiformes</taxon>
        <taxon>Megalopidae</taxon>
        <taxon>Megalops</taxon>
    </lineage>
</organism>
<dbReference type="PANTHER" id="PTHR14796">
    <property type="entry name" value="NEURENSIN 1-RELATED"/>
    <property type="match status" value="1"/>
</dbReference>
<keyword evidence="1" id="KW-0472">Membrane</keyword>
<keyword evidence="3" id="KW-1185">Reference proteome</keyword>
<dbReference type="Pfam" id="PF14927">
    <property type="entry name" value="Neurensin"/>
    <property type="match status" value="1"/>
</dbReference>
<dbReference type="GO" id="GO:0043005">
    <property type="term" value="C:neuron projection"/>
    <property type="evidence" value="ECO:0007669"/>
    <property type="project" value="TreeGrafter"/>
</dbReference>
<dbReference type="AlphaFoldDB" id="A0A9D3T8Q5"/>
<dbReference type="GO" id="GO:0043025">
    <property type="term" value="C:neuronal cell body"/>
    <property type="evidence" value="ECO:0007669"/>
    <property type="project" value="TreeGrafter"/>
</dbReference>
<keyword evidence="1" id="KW-1133">Transmembrane helix</keyword>
<dbReference type="PANTHER" id="PTHR14796:SF5">
    <property type="entry name" value="NEURENSIN-2"/>
    <property type="match status" value="1"/>
</dbReference>
<comment type="caution">
    <text evidence="2">The sequence shown here is derived from an EMBL/GenBank/DDBJ whole genome shotgun (WGS) entry which is preliminary data.</text>
</comment>
<sequence>MSPEYIERCSECRTPSPSDPDLSLQVSGEGEVRSFLVVLLLTLRTSTACLDERANQAPRTGLGSAFHRTGSGSQSFGVRSYLHLFYEDCAFATPKDVEEDQDFKGESLSSMSWYSLLWKASLPAGLLLVVTGSVALSVGLLLPPQIEGFGEGELLMVDERAIGHNGMLAACRLAGGLLLALGGTVLLACTLASPICRAMERIRDDGTYRPGAADSPRAWPVPNISPIQSMLPVSLSPTFSVQPRAGL</sequence>
<dbReference type="EMBL" id="JAFDVH010000005">
    <property type="protein sequence ID" value="KAG7478298.1"/>
    <property type="molecule type" value="Genomic_DNA"/>
</dbReference>
<dbReference type="Proteomes" id="UP001046870">
    <property type="component" value="Chromosome 5"/>
</dbReference>
<keyword evidence="1" id="KW-0812">Transmembrane</keyword>
<feature type="transmembrane region" description="Helical" evidence="1">
    <location>
        <begin position="173"/>
        <end position="193"/>
    </location>
</feature>
<protein>
    <recommendedName>
        <fullName evidence="4">Neurensin-2</fullName>
    </recommendedName>
</protein>
<accession>A0A9D3T8Q5</accession>
<dbReference type="GO" id="GO:0030133">
    <property type="term" value="C:transport vesicle"/>
    <property type="evidence" value="ECO:0007669"/>
    <property type="project" value="InterPro"/>
</dbReference>
<reference evidence="2" key="1">
    <citation type="submission" date="2021-01" db="EMBL/GenBank/DDBJ databases">
        <authorList>
            <person name="Zahm M."/>
            <person name="Roques C."/>
            <person name="Cabau C."/>
            <person name="Klopp C."/>
            <person name="Donnadieu C."/>
            <person name="Jouanno E."/>
            <person name="Lampietro C."/>
            <person name="Louis A."/>
            <person name="Herpin A."/>
            <person name="Echchiki A."/>
            <person name="Berthelot C."/>
            <person name="Parey E."/>
            <person name="Roest-Crollius H."/>
            <person name="Braasch I."/>
            <person name="Postlethwait J."/>
            <person name="Bobe J."/>
            <person name="Montfort J."/>
            <person name="Bouchez O."/>
            <person name="Begum T."/>
            <person name="Mejri S."/>
            <person name="Adams A."/>
            <person name="Chen W.-J."/>
            <person name="Guiguen Y."/>
        </authorList>
    </citation>
    <scope>NUCLEOTIDE SEQUENCE</scope>
    <source>
        <strain evidence="2">YG-15Mar2019-1</strain>
        <tissue evidence="2">Brain</tissue>
    </source>
</reference>
<proteinExistence type="predicted"/>
<dbReference type="OrthoDB" id="5979667at2759"/>
<dbReference type="InterPro" id="IPR024883">
    <property type="entry name" value="Neurensin"/>
</dbReference>
<name>A0A9D3T8Q5_MEGAT</name>
<gene>
    <name evidence="2" type="ORF">MATL_G00078940</name>
</gene>
<evidence type="ECO:0000313" key="2">
    <source>
        <dbReference type="EMBL" id="KAG7478298.1"/>
    </source>
</evidence>
<evidence type="ECO:0000256" key="1">
    <source>
        <dbReference type="SAM" id="Phobius"/>
    </source>
</evidence>
<evidence type="ECO:0008006" key="4">
    <source>
        <dbReference type="Google" id="ProtNLM"/>
    </source>
</evidence>